<dbReference type="Proteomes" id="UP000005317">
    <property type="component" value="Unassembled WGS sequence"/>
</dbReference>
<dbReference type="GO" id="GO:0016787">
    <property type="term" value="F:hydrolase activity"/>
    <property type="evidence" value="ECO:0007669"/>
    <property type="project" value="UniProtKB-UniRule"/>
</dbReference>
<evidence type="ECO:0000256" key="2">
    <source>
        <dbReference type="RuleBase" id="RU362039"/>
    </source>
</evidence>
<evidence type="ECO:0000313" key="5">
    <source>
        <dbReference type="Proteomes" id="UP000005317"/>
    </source>
</evidence>
<organism evidence="4 5">
    <name type="scientific">Thiothrix nivea (strain ATCC 35100 / DSM 5205 / JP2)</name>
    <dbReference type="NCBI Taxonomy" id="870187"/>
    <lineage>
        <taxon>Bacteria</taxon>
        <taxon>Pseudomonadati</taxon>
        <taxon>Pseudomonadota</taxon>
        <taxon>Gammaproteobacteria</taxon>
        <taxon>Thiotrichales</taxon>
        <taxon>Thiotrichaceae</taxon>
        <taxon>Thiothrix</taxon>
    </lineage>
</organism>
<dbReference type="EMBL" id="JH651384">
    <property type="protein sequence ID" value="EIJ35199.1"/>
    <property type="molecule type" value="Genomic_DNA"/>
</dbReference>
<proteinExistence type="inferred from homology"/>
<keyword evidence="5" id="KW-1185">Reference proteome</keyword>
<protein>
    <recommendedName>
        <fullName evidence="2">Phosphoesterase</fullName>
        <ecNumber evidence="2">3.1.4.-</ecNumber>
    </recommendedName>
</protein>
<sequence>MNEVSVAIISDTHGYIDPRIIDIIRDCDYAIHAGDICGEDVLASMQPKSAIVIAVAGNNEPRCMVDFPLPESSELALPGGKICIEHGHEHGHHTPCHTSLRGRHPDARVIVYGHTHKMVQDKSAMPWVINPGAAGQTRTHGGPSCLVLTANDREWDVREYRFDSLTGN</sequence>
<feature type="domain" description="Calcineurin-like phosphoesterase" evidence="3">
    <location>
        <begin position="5"/>
        <end position="152"/>
    </location>
</feature>
<dbReference type="PANTHER" id="PTHR43165">
    <property type="entry name" value="METALLOPHOSPHOESTERASE"/>
    <property type="match status" value="1"/>
</dbReference>
<dbReference type="PANTHER" id="PTHR43165:SF1">
    <property type="entry name" value="PHOSPHODIESTERASE MJ0936"/>
    <property type="match status" value="1"/>
</dbReference>
<keyword evidence="2" id="KW-0479">Metal-binding</keyword>
<comment type="cofactor">
    <cofactor evidence="2">
        <name>a divalent metal cation</name>
        <dbReference type="ChEBI" id="CHEBI:60240"/>
    </cofactor>
</comment>
<reference evidence="5" key="1">
    <citation type="journal article" date="2011" name="Stand. Genomic Sci.">
        <title>Genome sequence of the filamentous, gliding Thiothrix nivea neotype strain (JP2(T)).</title>
        <authorList>
            <person name="Lapidus A."/>
            <person name="Nolan M."/>
            <person name="Lucas S."/>
            <person name="Glavina Del Rio T."/>
            <person name="Tice H."/>
            <person name="Cheng J.F."/>
            <person name="Tapia R."/>
            <person name="Han C."/>
            <person name="Goodwin L."/>
            <person name="Pitluck S."/>
            <person name="Liolios K."/>
            <person name="Pagani I."/>
            <person name="Ivanova N."/>
            <person name="Huntemann M."/>
            <person name="Mavromatis K."/>
            <person name="Mikhailova N."/>
            <person name="Pati A."/>
            <person name="Chen A."/>
            <person name="Palaniappan K."/>
            <person name="Land M."/>
            <person name="Brambilla E.M."/>
            <person name="Rohde M."/>
            <person name="Abt B."/>
            <person name="Verbarg S."/>
            <person name="Goker M."/>
            <person name="Bristow J."/>
            <person name="Eisen J.A."/>
            <person name="Markowitz V."/>
            <person name="Hugenholtz P."/>
            <person name="Kyrpides N.C."/>
            <person name="Klenk H.P."/>
            <person name="Woyke T."/>
        </authorList>
    </citation>
    <scope>NUCLEOTIDE SEQUENCE [LARGE SCALE GENOMIC DNA]</scope>
    <source>
        <strain evidence="5">ATCC 35100 / DSM 5205 / JP2</strain>
    </source>
</reference>
<dbReference type="SUPFAM" id="SSF56300">
    <property type="entry name" value="Metallo-dependent phosphatases"/>
    <property type="match status" value="1"/>
</dbReference>
<dbReference type="EC" id="3.1.4.-" evidence="2"/>
<accession>A0A656HIY8</accession>
<evidence type="ECO:0000259" key="3">
    <source>
        <dbReference type="Pfam" id="PF12850"/>
    </source>
</evidence>
<dbReference type="NCBIfam" id="TIGR00040">
    <property type="entry name" value="yfcE"/>
    <property type="match status" value="1"/>
</dbReference>
<dbReference type="InterPro" id="IPR024654">
    <property type="entry name" value="Calcineurin-like_PHP_lpxH"/>
</dbReference>
<comment type="similarity">
    <text evidence="1 2">Belongs to the metallophosphoesterase superfamily. YfcE family.</text>
</comment>
<dbReference type="InterPro" id="IPR053193">
    <property type="entry name" value="MetalloPDE_YfcE-like"/>
</dbReference>
<dbReference type="AlphaFoldDB" id="A0A656HIY8"/>
<name>A0A656HIY8_THINJ</name>
<dbReference type="InterPro" id="IPR000979">
    <property type="entry name" value="Phosphodiesterase_MJ0936/Vps29"/>
</dbReference>
<dbReference type="InterPro" id="IPR029052">
    <property type="entry name" value="Metallo-depent_PP-like"/>
</dbReference>
<evidence type="ECO:0000256" key="1">
    <source>
        <dbReference type="ARBA" id="ARBA00008950"/>
    </source>
</evidence>
<dbReference type="Gene3D" id="3.60.21.10">
    <property type="match status" value="1"/>
</dbReference>
<dbReference type="OrthoDB" id="9785951at2"/>
<evidence type="ECO:0000313" key="4">
    <source>
        <dbReference type="EMBL" id="EIJ35199.1"/>
    </source>
</evidence>
<gene>
    <name evidence="4" type="ORF">Thini_2661</name>
</gene>
<dbReference type="RefSeq" id="WP_002709108.1">
    <property type="nucleotide sequence ID" value="NZ_JH651384.1"/>
</dbReference>
<dbReference type="GO" id="GO:0046872">
    <property type="term" value="F:metal ion binding"/>
    <property type="evidence" value="ECO:0007669"/>
    <property type="project" value="UniProtKB-KW"/>
</dbReference>
<dbReference type="Pfam" id="PF12850">
    <property type="entry name" value="Metallophos_2"/>
    <property type="match status" value="1"/>
</dbReference>